<dbReference type="SMART" id="SM00409">
    <property type="entry name" value="IG"/>
    <property type="match status" value="1"/>
</dbReference>
<keyword evidence="1" id="KW-0433">Leucine-rich repeat</keyword>
<evidence type="ECO:0000259" key="9">
    <source>
        <dbReference type="PROSITE" id="PS50835"/>
    </source>
</evidence>
<reference evidence="10" key="1">
    <citation type="journal article" date="2023" name="G3 (Bethesda)">
        <title>Whole genome assemblies of Zophobas morio and Tenebrio molitor.</title>
        <authorList>
            <person name="Kaur S."/>
            <person name="Stinson S.A."/>
            <person name="diCenzo G.C."/>
        </authorList>
    </citation>
    <scope>NUCLEOTIDE SEQUENCE</scope>
    <source>
        <strain evidence="10">QUZm001</strain>
    </source>
</reference>
<feature type="region of interest" description="Disordered" evidence="6">
    <location>
        <begin position="664"/>
        <end position="686"/>
    </location>
</feature>
<evidence type="ECO:0000256" key="2">
    <source>
        <dbReference type="ARBA" id="ARBA00022729"/>
    </source>
</evidence>
<dbReference type="FunFam" id="3.80.10.10:FF:000082">
    <property type="entry name" value="Leucine-rich repeat-containing 24"/>
    <property type="match status" value="1"/>
</dbReference>
<evidence type="ECO:0000256" key="7">
    <source>
        <dbReference type="SAM" id="Phobius"/>
    </source>
</evidence>
<dbReference type="InterPro" id="IPR036179">
    <property type="entry name" value="Ig-like_dom_sf"/>
</dbReference>
<evidence type="ECO:0000256" key="8">
    <source>
        <dbReference type="SAM" id="SignalP"/>
    </source>
</evidence>
<dbReference type="InterPro" id="IPR003598">
    <property type="entry name" value="Ig_sub2"/>
</dbReference>
<gene>
    <name evidence="10" type="ORF">Zmor_010544</name>
</gene>
<dbReference type="PANTHER" id="PTHR45842">
    <property type="entry name" value="SYNAPTIC ADHESION-LIKE MOLECULE SALM"/>
    <property type="match status" value="1"/>
</dbReference>
<dbReference type="Proteomes" id="UP001168821">
    <property type="component" value="Unassembled WGS sequence"/>
</dbReference>
<name>A0AA38MK50_9CUCU</name>
<dbReference type="SMART" id="SM00369">
    <property type="entry name" value="LRR_TYP"/>
    <property type="match status" value="5"/>
</dbReference>
<dbReference type="InterPro" id="IPR003591">
    <property type="entry name" value="Leu-rich_rpt_typical-subtyp"/>
</dbReference>
<dbReference type="InterPro" id="IPR013783">
    <property type="entry name" value="Ig-like_fold"/>
</dbReference>
<feature type="signal peptide" evidence="8">
    <location>
        <begin position="1"/>
        <end position="25"/>
    </location>
</feature>
<dbReference type="InterPro" id="IPR007110">
    <property type="entry name" value="Ig-like_dom"/>
</dbReference>
<dbReference type="SUPFAM" id="SSF48726">
    <property type="entry name" value="Immunoglobulin"/>
    <property type="match status" value="1"/>
</dbReference>
<dbReference type="PROSITE" id="PS51450">
    <property type="entry name" value="LRR"/>
    <property type="match status" value="1"/>
</dbReference>
<dbReference type="SUPFAM" id="SSF52058">
    <property type="entry name" value="L domain-like"/>
    <property type="match status" value="1"/>
</dbReference>
<sequence>MRCSMSWGWSSALVILILVMKLCSACPVSCSCKWKNGKQTVECINKDLFVIPEGMDSSTQVLQFCGNNLQTLHGDKFLKMDLINLQRIYLCRCRITSIDDRTFRGLTNLVELDLSGNLLETVPTETFLDCPSLMRLTLNANPIKTLRRAAFNHLSFLNTIELSDCEISNVEEGAFQGLYSLEWLHLNRNKMTTLQGTSYLPESLKGVQLQENPWECDCHILELHAWLRAFTMPHSVEPLCNGPSRLRGRTIKSVPVGELACLPEVSPTMFYLEIGEGKNVSLLCQVKAVPEARISWTFQGQLLQNDSMIAPGVHLLYFIEEGAVEKRSELFIYNSNTDDNGTFICNAENAAGLVQANFTIRIIVKHDPPAVTNELPFEFVLITMSAAAISVLLLLLVVILSVIRCHRNARLKKKRNNSKVALSNSTKDNLLQDSIDDYSESYKESAGMKLVSHEEETMLYNAQPSEELLRAVSPVATSNLASSPSSLRRYQLEQNPDLINGTESVGRFRECETYHTPLKKHLVDFKGNDRDLYVYAPDVHLNPVGLLNPGDARSQHFNGNCYKTLPYNRANKRSSAANPLGRYSREAEFLSRTMQHPASYEHYSADVRYTADGYPVRTTPSYVPSPKADGNAEPCCSTTTTINWPSCVPSGFVKNDNTVKSVGAQTQTDETNTNVTNKPLSSSVKVQETLTESLDEGYEGETLENNANSCQN</sequence>
<dbReference type="InterPro" id="IPR001611">
    <property type="entry name" value="Leu-rich_rpt"/>
</dbReference>
<organism evidence="10 11">
    <name type="scientific">Zophobas morio</name>
    <dbReference type="NCBI Taxonomy" id="2755281"/>
    <lineage>
        <taxon>Eukaryota</taxon>
        <taxon>Metazoa</taxon>
        <taxon>Ecdysozoa</taxon>
        <taxon>Arthropoda</taxon>
        <taxon>Hexapoda</taxon>
        <taxon>Insecta</taxon>
        <taxon>Pterygota</taxon>
        <taxon>Neoptera</taxon>
        <taxon>Endopterygota</taxon>
        <taxon>Coleoptera</taxon>
        <taxon>Polyphaga</taxon>
        <taxon>Cucujiformia</taxon>
        <taxon>Tenebrionidae</taxon>
        <taxon>Zophobas</taxon>
    </lineage>
</organism>
<accession>A0AA38MK50</accession>
<proteinExistence type="predicted"/>
<dbReference type="SMART" id="SM00408">
    <property type="entry name" value="IGc2"/>
    <property type="match status" value="1"/>
</dbReference>
<protein>
    <recommendedName>
        <fullName evidence="9">Ig-like domain-containing protein</fullName>
    </recommendedName>
</protein>
<dbReference type="PROSITE" id="PS50835">
    <property type="entry name" value="IG_LIKE"/>
    <property type="match status" value="1"/>
</dbReference>
<dbReference type="SMART" id="SM00082">
    <property type="entry name" value="LRRCT"/>
    <property type="match status" value="1"/>
</dbReference>
<feature type="chain" id="PRO_5041372664" description="Ig-like domain-containing protein" evidence="8">
    <location>
        <begin position="26"/>
        <end position="712"/>
    </location>
</feature>
<dbReference type="InterPro" id="IPR032675">
    <property type="entry name" value="LRR_dom_sf"/>
</dbReference>
<evidence type="ECO:0000313" key="10">
    <source>
        <dbReference type="EMBL" id="KAJ3658823.1"/>
    </source>
</evidence>
<dbReference type="PROSITE" id="PS51257">
    <property type="entry name" value="PROKAR_LIPOPROTEIN"/>
    <property type="match status" value="1"/>
</dbReference>
<dbReference type="GO" id="GO:0016020">
    <property type="term" value="C:membrane"/>
    <property type="evidence" value="ECO:0007669"/>
    <property type="project" value="UniProtKB-SubCell"/>
</dbReference>
<dbReference type="InterPro" id="IPR050467">
    <property type="entry name" value="LRFN"/>
</dbReference>
<dbReference type="Pfam" id="PF13855">
    <property type="entry name" value="LRR_8"/>
    <property type="match status" value="1"/>
</dbReference>
<dbReference type="Pfam" id="PF07679">
    <property type="entry name" value="I-set"/>
    <property type="match status" value="1"/>
</dbReference>
<comment type="caution">
    <text evidence="10">The sequence shown here is derived from an EMBL/GenBank/DDBJ whole genome shotgun (WGS) entry which is preliminary data.</text>
</comment>
<keyword evidence="4" id="KW-1015">Disulfide bond</keyword>
<dbReference type="Gene3D" id="2.60.40.10">
    <property type="entry name" value="Immunoglobulins"/>
    <property type="match status" value="1"/>
</dbReference>
<keyword evidence="5" id="KW-0325">Glycoprotein</keyword>
<evidence type="ECO:0000313" key="11">
    <source>
        <dbReference type="Proteomes" id="UP001168821"/>
    </source>
</evidence>
<dbReference type="AlphaFoldDB" id="A0AA38MK50"/>
<evidence type="ECO:0000256" key="4">
    <source>
        <dbReference type="ARBA" id="ARBA00023157"/>
    </source>
</evidence>
<feature type="domain" description="Ig-like" evidence="9">
    <location>
        <begin position="263"/>
        <end position="361"/>
    </location>
</feature>
<feature type="transmembrane region" description="Helical" evidence="7">
    <location>
        <begin position="379"/>
        <end position="403"/>
    </location>
</feature>
<evidence type="ECO:0000256" key="3">
    <source>
        <dbReference type="ARBA" id="ARBA00022737"/>
    </source>
</evidence>
<keyword evidence="2 8" id="KW-0732">Signal</keyword>
<keyword evidence="7" id="KW-0812">Transmembrane</keyword>
<dbReference type="InterPro" id="IPR000483">
    <property type="entry name" value="Cys-rich_flank_reg_C"/>
</dbReference>
<dbReference type="Gene3D" id="3.80.10.10">
    <property type="entry name" value="Ribonuclease Inhibitor"/>
    <property type="match status" value="2"/>
</dbReference>
<keyword evidence="7" id="KW-0472">Membrane</keyword>
<evidence type="ECO:0000256" key="5">
    <source>
        <dbReference type="ARBA" id="ARBA00023180"/>
    </source>
</evidence>
<dbReference type="EMBL" id="JALNTZ010000003">
    <property type="protein sequence ID" value="KAJ3658823.1"/>
    <property type="molecule type" value="Genomic_DNA"/>
</dbReference>
<evidence type="ECO:0000256" key="1">
    <source>
        <dbReference type="ARBA" id="ARBA00022614"/>
    </source>
</evidence>
<keyword evidence="3" id="KW-0677">Repeat</keyword>
<dbReference type="GO" id="GO:0071944">
    <property type="term" value="C:cell periphery"/>
    <property type="evidence" value="ECO:0007669"/>
    <property type="project" value="UniProtKB-ARBA"/>
</dbReference>
<keyword evidence="7" id="KW-1133">Transmembrane helix</keyword>
<dbReference type="InterPro" id="IPR003599">
    <property type="entry name" value="Ig_sub"/>
</dbReference>
<dbReference type="InterPro" id="IPR013098">
    <property type="entry name" value="Ig_I-set"/>
</dbReference>
<dbReference type="PANTHER" id="PTHR45842:SF22">
    <property type="entry name" value="INSULIN-LIKE GROWTH FACTOR-BINDING PROTEIN COMPLEX ACID LABILE SUBUNIT ISOFORM X1"/>
    <property type="match status" value="1"/>
</dbReference>
<keyword evidence="11" id="KW-1185">Reference proteome</keyword>
<evidence type="ECO:0000256" key="6">
    <source>
        <dbReference type="SAM" id="MobiDB-lite"/>
    </source>
</evidence>